<sequence length="1050" mass="115256">MIIGFTAPGQPRGVAVAVAPTSASTSAANTVRLVSTIGLTPTGELGASLAFENTAPVRQYGDARTCFGVLGTVTVKDDVFLGVVLDRQHVGVLRGAPVFRITRVGFFSLTTDEHDDYDYTRHTYIDSVLGVASSNTSSPYAATPNSPAIVSDLQPAAANAAAAVQNMFKLASSAISNAAKSNALSPTVDNSPSPNANGYDDESASIADDATNNLNSSDKHPCVAIMKLFSAGSFYYSEEYDLTSRCASWVDASTTDFFDRANSDFFWNANMLAPILNMRANDLSTGPRASLDRSGMLILAIQGFVGITTIHPAPSPIKLCIVSRLSCRNAGTRFNARGINDDGFVSNFVETEIIIDPTNLAFLASFVLIRGSIPVFWEQQGQGIQFQHRVELSRGFEASALAFKKHFETLENQYGQIHIVNLLGNGGAEATLASEYAKQVQQYNNDRDKKLYYSHFDYHGQVKAGGHERANLVLDQDRIKAHLDNWSYTLIETNKDKSEGVNPAMAHAVIKQQGVLRVNCLDCLDRTNHIQYIVARLMVDKILKEMELRDLFSYNSEAKDVFQDLYQNLWADNGDWLSKIYTGTGALKTSLTRRGKQTIMGLIDDAAKSVNRLYVNNVLDKHRQQAIDVVLGKQSAHSAKSRLLISSSSSTVENDLLNRKAEFVSTQQISVFVGTWNVNGKSPHGEPIEAWLQSRALSTPPHLVLIGIQELIELNAQQIVQVGGDTEKLRIMWDTHLMRVLNDHSNYGGGQYVSLRSASLLSSGLFGYLRRDCVENVRFVELAYCKTGLGGMAANKGGIGLSLQFHDTSIAFITAHLAAGEKSEEERNRDYNTITDGLNFKRKALKEHDLKFWFGDFNYRVNLPNNDARSFLDRGEIGPLLSHDQLSLSKARGYAFDGFTEAPIHFPPTYKYDNGTTVYDSSEKGRCPSWTDRILFAGKGIQCLEYTHSDNLLMSDHRPVRAAFSCQVELIDVNARNALKQAISKRNTPASALLFDYEQSDNVVGGGSSSSKGKTVAFSEQSVLHNLSNEQPSLIDFSDENTVWDSVPGG</sequence>
<evidence type="ECO:0000313" key="7">
    <source>
        <dbReference type="EMBL" id="KAJ3138749.1"/>
    </source>
</evidence>
<proteinExistence type="inferred from homology"/>
<dbReference type="InterPro" id="IPR000300">
    <property type="entry name" value="IPPc"/>
</dbReference>
<comment type="similarity">
    <text evidence="2">In the central section; belongs to the inositol 1,4,5-trisphosphate 5-phosphatase family.</text>
</comment>
<dbReference type="GO" id="GO:0004439">
    <property type="term" value="F:phosphatidylinositol-4,5-bisphosphate 5-phosphatase activity"/>
    <property type="evidence" value="ECO:0007669"/>
    <property type="project" value="UniProtKB-EC"/>
</dbReference>
<evidence type="ECO:0000256" key="1">
    <source>
        <dbReference type="ARBA" id="ARBA00008943"/>
    </source>
</evidence>
<dbReference type="InterPro" id="IPR002013">
    <property type="entry name" value="SAC_dom"/>
</dbReference>
<dbReference type="InterPro" id="IPR046985">
    <property type="entry name" value="IP5"/>
</dbReference>
<dbReference type="SUPFAM" id="SSF56219">
    <property type="entry name" value="DNase I-like"/>
    <property type="match status" value="1"/>
</dbReference>
<name>A0AAD5T945_9FUNG</name>
<dbReference type="AlphaFoldDB" id="A0AAD5T945"/>
<dbReference type="PANTHER" id="PTHR11200">
    <property type="entry name" value="INOSITOL 5-PHOSPHATASE"/>
    <property type="match status" value="1"/>
</dbReference>
<accession>A0AAD5T945</accession>
<dbReference type="Pfam" id="PF22669">
    <property type="entry name" value="Exo_endo_phos2"/>
    <property type="match status" value="1"/>
</dbReference>
<feature type="region of interest" description="Disordered" evidence="5">
    <location>
        <begin position="183"/>
        <end position="211"/>
    </location>
</feature>
<comment type="similarity">
    <text evidence="1">Belongs to the synaptojanin family.</text>
</comment>
<evidence type="ECO:0000256" key="5">
    <source>
        <dbReference type="SAM" id="MobiDB-lite"/>
    </source>
</evidence>
<organism evidence="7 8">
    <name type="scientific">Physocladia obscura</name>
    <dbReference type="NCBI Taxonomy" id="109957"/>
    <lineage>
        <taxon>Eukaryota</taxon>
        <taxon>Fungi</taxon>
        <taxon>Fungi incertae sedis</taxon>
        <taxon>Chytridiomycota</taxon>
        <taxon>Chytridiomycota incertae sedis</taxon>
        <taxon>Chytridiomycetes</taxon>
        <taxon>Chytridiales</taxon>
        <taxon>Chytriomycetaceae</taxon>
        <taxon>Physocladia</taxon>
    </lineage>
</organism>
<gene>
    <name evidence="7" type="primary">INP52</name>
    <name evidence="7" type="ORF">HK100_012421</name>
</gene>
<dbReference type="Pfam" id="PF02383">
    <property type="entry name" value="Syja_N"/>
    <property type="match status" value="1"/>
</dbReference>
<dbReference type="PROSITE" id="PS50275">
    <property type="entry name" value="SAC"/>
    <property type="match status" value="1"/>
</dbReference>
<dbReference type="InterPro" id="IPR036691">
    <property type="entry name" value="Endo/exonu/phosph_ase_sf"/>
</dbReference>
<comment type="caution">
    <text evidence="7">The sequence shown here is derived from an EMBL/GenBank/DDBJ whole genome shotgun (WGS) entry which is preliminary data.</text>
</comment>
<evidence type="ECO:0000256" key="4">
    <source>
        <dbReference type="ARBA" id="ARBA00022801"/>
    </source>
</evidence>
<reference evidence="7" key="1">
    <citation type="submission" date="2020-05" db="EMBL/GenBank/DDBJ databases">
        <title>Phylogenomic resolution of chytrid fungi.</title>
        <authorList>
            <person name="Stajich J.E."/>
            <person name="Amses K."/>
            <person name="Simmons R."/>
            <person name="Seto K."/>
            <person name="Myers J."/>
            <person name="Bonds A."/>
            <person name="Quandt C.A."/>
            <person name="Barry K."/>
            <person name="Liu P."/>
            <person name="Grigoriev I."/>
            <person name="Longcore J.E."/>
            <person name="James T.Y."/>
        </authorList>
    </citation>
    <scope>NUCLEOTIDE SEQUENCE</scope>
    <source>
        <strain evidence="7">JEL0513</strain>
    </source>
</reference>
<evidence type="ECO:0000313" key="8">
    <source>
        <dbReference type="Proteomes" id="UP001211907"/>
    </source>
</evidence>
<dbReference type="PANTHER" id="PTHR11200:SF257">
    <property type="entry name" value="PHOSPHOINOSITIDE 5-PHOSPHATASE"/>
    <property type="match status" value="1"/>
</dbReference>
<dbReference type="SMART" id="SM00128">
    <property type="entry name" value="IPPc"/>
    <property type="match status" value="1"/>
</dbReference>
<protein>
    <recommendedName>
        <fullName evidence="3">phosphoinositide 5-phosphatase</fullName>
        <ecNumber evidence="3">3.1.3.36</ecNumber>
    </recommendedName>
</protein>
<feature type="domain" description="SAC" evidence="6">
    <location>
        <begin position="225"/>
        <end position="583"/>
    </location>
</feature>
<keyword evidence="4" id="KW-0378">Hydrolase</keyword>
<keyword evidence="8" id="KW-1185">Reference proteome</keyword>
<dbReference type="EMBL" id="JADGJH010000089">
    <property type="protein sequence ID" value="KAJ3138749.1"/>
    <property type="molecule type" value="Genomic_DNA"/>
</dbReference>
<dbReference type="EC" id="3.1.3.36" evidence="3"/>
<evidence type="ECO:0000256" key="3">
    <source>
        <dbReference type="ARBA" id="ARBA00013044"/>
    </source>
</evidence>
<dbReference type="GO" id="GO:0046856">
    <property type="term" value="P:phosphatidylinositol dephosphorylation"/>
    <property type="evidence" value="ECO:0007669"/>
    <property type="project" value="InterPro"/>
</dbReference>
<feature type="compositionally biased region" description="Polar residues" evidence="5">
    <location>
        <begin position="187"/>
        <end position="196"/>
    </location>
</feature>
<dbReference type="Gene3D" id="3.60.10.10">
    <property type="entry name" value="Endonuclease/exonuclease/phosphatase"/>
    <property type="match status" value="1"/>
</dbReference>
<evidence type="ECO:0000259" key="6">
    <source>
        <dbReference type="PROSITE" id="PS50275"/>
    </source>
</evidence>
<dbReference type="Proteomes" id="UP001211907">
    <property type="component" value="Unassembled WGS sequence"/>
</dbReference>
<evidence type="ECO:0000256" key="2">
    <source>
        <dbReference type="ARBA" id="ARBA00009678"/>
    </source>
</evidence>